<sequence>MDLELPWHGEAAQRMAELMAAGRFDDAIRTEDLKCPFFTKFRENHAGGSASNCESDEAQEMDMDMENVPSGRVDDDLSGATDPALEECLAKLKALWRGHQQGEQSDDFDAASQTPLDSIWRGMSRQEMGNLGVYFAGKCLAHANALDSSHVAAPADQRDPGQDEDIQRQWGLVVCIFKAAAVAYLVATVVEPSERSVSLLQQAAQAEKMAYDYMGALRSVTWDDMNWVADQADLRRPHAFILARSVFQALEHWTWPLHGRGPQELVEALAMARYVIETEGGRHGIRIRHGLDAFDHVTLELGGPNLLSLVHAWSNLHVEECRALFETELAPWR</sequence>
<dbReference type="HOGENOM" id="CLU_834452_0_0_1"/>
<evidence type="ECO:0000313" key="1">
    <source>
        <dbReference type="EMBL" id="EQL00591.1"/>
    </source>
</evidence>
<evidence type="ECO:0000313" key="2">
    <source>
        <dbReference type="Proteomes" id="UP000019374"/>
    </source>
</evidence>
<dbReference type="AlphaFoldDB" id="T5ADU6"/>
<dbReference type="EMBL" id="KE652755">
    <property type="protein sequence ID" value="EQL00591.1"/>
    <property type="molecule type" value="Genomic_DNA"/>
</dbReference>
<name>T5ADU6_OPHSC</name>
<accession>T5ADU6</accession>
<reference evidence="1 2" key="1">
    <citation type="journal article" date="2013" name="Chin. Sci. Bull.">
        <title>Genome survey uncovers the secrets of sex and lifestyle in caterpillar fungus.</title>
        <authorList>
            <person name="Hu X."/>
            <person name="Zhang Y."/>
            <person name="Xiao G."/>
            <person name="Zheng P."/>
            <person name="Xia Y."/>
            <person name="Zhang X."/>
            <person name="St Leger R.J."/>
            <person name="Liu X."/>
            <person name="Wang C."/>
        </authorList>
    </citation>
    <scope>NUCLEOTIDE SEQUENCE [LARGE SCALE GENOMIC DNA]</scope>
    <source>
        <strain evidence="2">Co18 / CGMCC 3.14243</strain>
        <tissue evidence="1">Fruit-body</tissue>
    </source>
</reference>
<protein>
    <submittedName>
        <fullName evidence="1">Uncharacterized protein</fullName>
    </submittedName>
</protein>
<gene>
    <name evidence="1" type="ORF">OCS_03696</name>
</gene>
<dbReference type="Proteomes" id="UP000019374">
    <property type="component" value="Unassembled WGS sequence"/>
</dbReference>
<organism evidence="1 2">
    <name type="scientific">Ophiocordyceps sinensis (strain Co18 / CGMCC 3.14243)</name>
    <name type="common">Yarsagumba caterpillar fungus</name>
    <name type="synonym">Hirsutella sinensis</name>
    <dbReference type="NCBI Taxonomy" id="911162"/>
    <lineage>
        <taxon>Eukaryota</taxon>
        <taxon>Fungi</taxon>
        <taxon>Dikarya</taxon>
        <taxon>Ascomycota</taxon>
        <taxon>Pezizomycotina</taxon>
        <taxon>Sordariomycetes</taxon>
        <taxon>Hypocreomycetidae</taxon>
        <taxon>Hypocreales</taxon>
        <taxon>Ophiocordycipitaceae</taxon>
        <taxon>Ophiocordyceps</taxon>
    </lineage>
</organism>
<proteinExistence type="predicted"/>